<dbReference type="STRING" id="6205.A0A0R3WY18"/>
<dbReference type="WBParaSite" id="TTAC_0000565801-mRNA-1">
    <property type="protein sequence ID" value="TTAC_0000565801-mRNA-1"/>
    <property type="gene ID" value="TTAC_0000565801"/>
</dbReference>
<dbReference type="AlphaFoldDB" id="A0A0R3WY18"/>
<proteinExistence type="predicted"/>
<evidence type="ECO:0000313" key="1">
    <source>
        <dbReference type="WBParaSite" id="TTAC_0000565801-mRNA-1"/>
    </source>
</evidence>
<organism evidence="1">
    <name type="scientific">Hydatigena taeniaeformis</name>
    <name type="common">Feline tapeworm</name>
    <name type="synonym">Taenia taeniaeformis</name>
    <dbReference type="NCBI Taxonomy" id="6205"/>
    <lineage>
        <taxon>Eukaryota</taxon>
        <taxon>Metazoa</taxon>
        <taxon>Spiralia</taxon>
        <taxon>Lophotrochozoa</taxon>
        <taxon>Platyhelminthes</taxon>
        <taxon>Cestoda</taxon>
        <taxon>Eucestoda</taxon>
        <taxon>Cyclophyllidea</taxon>
        <taxon>Taeniidae</taxon>
        <taxon>Hydatigera</taxon>
    </lineage>
</organism>
<accession>A0A0R3WY18</accession>
<sequence>LHPPPFRLGSLVFNTPNRIVEGAEVYLQCEYFMGPRPFCGFTVLISFVEESKLSRAQVEVAASTQFLVPDGLRDAHKRFGEVVNKTTCDLAMKRLESVLVTMAFTMSRRRAGSYICQLVPLNETSVEVRTLTKWMRLELRRGKVSKS</sequence>
<reference evidence="1" key="1">
    <citation type="submission" date="2017-02" db="UniProtKB">
        <authorList>
            <consortium name="WormBaseParasite"/>
        </authorList>
    </citation>
    <scope>IDENTIFICATION</scope>
</reference>
<protein>
    <submittedName>
        <fullName evidence="1">Ig-like domain-containing protein</fullName>
    </submittedName>
</protein>
<name>A0A0R3WY18_HYDTA</name>